<reference evidence="1 2" key="1">
    <citation type="journal article" date="2012" name="PLoS Pathog.">
        <title>Diverse lifestyles and strategies of plant pathogenesis encoded in the genomes of eighteen Dothideomycetes fungi.</title>
        <authorList>
            <person name="Ohm R.A."/>
            <person name="Feau N."/>
            <person name="Henrissat B."/>
            <person name="Schoch C.L."/>
            <person name="Horwitz B.A."/>
            <person name="Barry K.W."/>
            <person name="Condon B.J."/>
            <person name="Copeland A.C."/>
            <person name="Dhillon B."/>
            <person name="Glaser F."/>
            <person name="Hesse C.N."/>
            <person name="Kosti I."/>
            <person name="LaButti K."/>
            <person name="Lindquist E.A."/>
            <person name="Lucas S."/>
            <person name="Salamov A.A."/>
            <person name="Bradshaw R.E."/>
            <person name="Ciuffetti L."/>
            <person name="Hamelin R.C."/>
            <person name="Kema G.H.J."/>
            <person name="Lawrence C."/>
            <person name="Scott J.A."/>
            <person name="Spatafora J.W."/>
            <person name="Turgeon B.G."/>
            <person name="de Wit P.J.G.M."/>
            <person name="Zhong S."/>
            <person name="Goodwin S.B."/>
            <person name="Grigoriev I.V."/>
        </authorList>
    </citation>
    <scope>NUCLEOTIDE SEQUENCE [LARGE SCALE GENOMIC DNA]</scope>
    <source>
        <strain evidence="2">C5 / ATCC 48332 / race O</strain>
    </source>
</reference>
<evidence type="ECO:0000313" key="2">
    <source>
        <dbReference type="Proteomes" id="UP000016936"/>
    </source>
</evidence>
<gene>
    <name evidence="1" type="ORF">COCHEDRAFT_1218171</name>
</gene>
<dbReference type="eggNOG" id="ENOG502SA7E">
    <property type="taxonomic scope" value="Eukaryota"/>
</dbReference>
<reference evidence="2" key="2">
    <citation type="journal article" date="2013" name="PLoS Genet.">
        <title>Comparative genome structure, secondary metabolite, and effector coding capacity across Cochliobolus pathogens.</title>
        <authorList>
            <person name="Condon B.J."/>
            <person name="Leng Y."/>
            <person name="Wu D."/>
            <person name="Bushley K.E."/>
            <person name="Ohm R.A."/>
            <person name="Otillar R."/>
            <person name="Martin J."/>
            <person name="Schackwitz W."/>
            <person name="Grimwood J."/>
            <person name="MohdZainudin N."/>
            <person name="Xue C."/>
            <person name="Wang R."/>
            <person name="Manning V.A."/>
            <person name="Dhillon B."/>
            <person name="Tu Z.J."/>
            <person name="Steffenson B.J."/>
            <person name="Salamov A."/>
            <person name="Sun H."/>
            <person name="Lowry S."/>
            <person name="LaButti K."/>
            <person name="Han J."/>
            <person name="Copeland A."/>
            <person name="Lindquist E."/>
            <person name="Barry K."/>
            <person name="Schmutz J."/>
            <person name="Baker S.E."/>
            <person name="Ciuffetti L.M."/>
            <person name="Grigoriev I.V."/>
            <person name="Zhong S."/>
            <person name="Turgeon B.G."/>
        </authorList>
    </citation>
    <scope>NUCLEOTIDE SEQUENCE [LARGE SCALE GENOMIC DNA]</scope>
    <source>
        <strain evidence="2">C5 / ATCC 48332 / race O</strain>
    </source>
</reference>
<dbReference type="STRING" id="701091.M2UF15"/>
<name>M2UF15_COCH5</name>
<dbReference type="EMBL" id="KB445584">
    <property type="protein sequence ID" value="EMD86588.1"/>
    <property type="molecule type" value="Genomic_DNA"/>
</dbReference>
<protein>
    <submittedName>
        <fullName evidence="1">Uncharacterized protein</fullName>
    </submittedName>
</protein>
<dbReference type="OrthoDB" id="3796606at2759"/>
<organism evidence="1 2">
    <name type="scientific">Cochliobolus heterostrophus (strain C5 / ATCC 48332 / race O)</name>
    <name type="common">Southern corn leaf blight fungus</name>
    <name type="synonym">Bipolaris maydis</name>
    <dbReference type="NCBI Taxonomy" id="701091"/>
    <lineage>
        <taxon>Eukaryota</taxon>
        <taxon>Fungi</taxon>
        <taxon>Dikarya</taxon>
        <taxon>Ascomycota</taxon>
        <taxon>Pezizomycotina</taxon>
        <taxon>Dothideomycetes</taxon>
        <taxon>Pleosporomycetidae</taxon>
        <taxon>Pleosporales</taxon>
        <taxon>Pleosporineae</taxon>
        <taxon>Pleosporaceae</taxon>
        <taxon>Bipolaris</taxon>
    </lineage>
</organism>
<proteinExistence type="predicted"/>
<dbReference type="HOGENOM" id="CLU_364485_0_0_1"/>
<dbReference type="AlphaFoldDB" id="M2UF15"/>
<keyword evidence="2" id="KW-1185">Reference proteome</keyword>
<evidence type="ECO:0000313" key="1">
    <source>
        <dbReference type="EMBL" id="EMD86588.1"/>
    </source>
</evidence>
<dbReference type="Proteomes" id="UP000016936">
    <property type="component" value="Unassembled WGS sequence"/>
</dbReference>
<sequence>MTRPQNIEYGPQPWGEKEWCSIIITEEHVAIHKVIECLGLKLANQPGRKIKFEHEDCSTLAKKVADLSRELALDLQKKPNTSSETSNLLFAFAKKQSSLKNELENLLKEHGSRIWGESVARSHLLEPDPSTKYTGDLFYENEGHKNILEENIRRWIILKTFNAIKGAKKSKKRDNDKQITGGNNEGLKRQISTVLANPNNDGRYLTAVKWPRTFSSTQMSTPGSSAAARTGGFTAVNSLLFAGETPKDQLRKAASGSSQELQRCISGSVCCHSDGYSHSCGLCPPGAAPSLPATDSPRSAIPAPYKSAPVNYSLPPSASTCFTDGGSRYSKNHPLIHQAQHSHTTQTQSLPQGVQQQILQISRPHDRQQILPPSHPQFQHQQPAPLSPNPYNPLVCHFGHSLAPHLCSKFSTPLMHAATNQPTTALDSQPKSPPFLHDAAAYSPQPIPIHEAPHLAPAISRQQGPHQDLCLLQSKATAGLSELFFPRHSMPPDELALIRLLHSLWFHCESLFRSELATHYGLVSEILNAWLREREAIVTLRHSMAANPSVPKAGLVDRILVMNELRAMRLRWKNMSPIDGMSPEDLLCMAFKVITNTEGSEYLFKDGLAKLELSVLEFLSSDDNKIILQRLDTRAI</sequence>
<accession>M2UF15</accession>